<organism evidence="3 4">
    <name type="scientific">Allomyces macrogynus (strain ATCC 38327)</name>
    <name type="common">Allomyces javanicus var. macrogynus</name>
    <dbReference type="NCBI Taxonomy" id="578462"/>
    <lineage>
        <taxon>Eukaryota</taxon>
        <taxon>Fungi</taxon>
        <taxon>Fungi incertae sedis</taxon>
        <taxon>Blastocladiomycota</taxon>
        <taxon>Blastocladiomycetes</taxon>
        <taxon>Blastocladiales</taxon>
        <taxon>Blastocladiaceae</taxon>
        <taxon>Allomyces</taxon>
    </lineage>
</organism>
<protein>
    <recommendedName>
        <fullName evidence="2">UBC core domain-containing protein</fullName>
    </recommendedName>
</protein>
<dbReference type="SUPFAM" id="SSF54495">
    <property type="entry name" value="UBC-like"/>
    <property type="match status" value="1"/>
</dbReference>
<evidence type="ECO:0000313" key="3">
    <source>
        <dbReference type="EMBL" id="KNE54895.1"/>
    </source>
</evidence>
<dbReference type="EMBL" id="GG745328">
    <property type="protein sequence ID" value="KNE54895.1"/>
    <property type="molecule type" value="Genomic_DNA"/>
</dbReference>
<dbReference type="PANTHER" id="PTHR24067">
    <property type="entry name" value="UBIQUITIN-CONJUGATING ENZYME E2"/>
    <property type="match status" value="1"/>
</dbReference>
<dbReference type="SMART" id="SM00212">
    <property type="entry name" value="UBCc"/>
    <property type="match status" value="1"/>
</dbReference>
<sequence length="153" mass="17437">MPPLLLHSRRLQKELADLQRNPPHGIQVIDADDLSKWIVEIHGAEDSIYAGESWRLQLKFPHDYPMEAPEVIFLAPTIPEHPHIYSNGHICLSILYDGWTPALTTSSVCLSLLSMLSSCTAKERPPDDDRYVRRVGMNANPKKSNWLFHDDKV</sequence>
<dbReference type="InterPro" id="IPR050113">
    <property type="entry name" value="Ub_conjugating_enzyme"/>
</dbReference>
<dbReference type="VEuPathDB" id="FungiDB:AMAG_00840"/>
<keyword evidence="4" id="KW-1185">Reference proteome</keyword>
<proteinExistence type="predicted"/>
<dbReference type="OMA" id="WQMDIKV"/>
<dbReference type="CDD" id="cd23808">
    <property type="entry name" value="UBCc_UBE2W"/>
    <property type="match status" value="1"/>
</dbReference>
<dbReference type="AlphaFoldDB" id="A0A0L0RXM3"/>
<dbReference type="STRING" id="578462.A0A0L0RXM3"/>
<dbReference type="eggNOG" id="KOG0427">
    <property type="taxonomic scope" value="Eukaryota"/>
</dbReference>
<evidence type="ECO:0000256" key="1">
    <source>
        <dbReference type="ARBA" id="ARBA00022786"/>
    </source>
</evidence>
<dbReference type="OrthoDB" id="406833at2759"/>
<keyword evidence="1" id="KW-0833">Ubl conjugation pathway</keyword>
<dbReference type="PROSITE" id="PS50127">
    <property type="entry name" value="UBC_2"/>
    <property type="match status" value="1"/>
</dbReference>
<feature type="domain" description="UBC core" evidence="2">
    <location>
        <begin position="6"/>
        <end position="153"/>
    </location>
</feature>
<dbReference type="Pfam" id="PF00179">
    <property type="entry name" value="UQ_con"/>
    <property type="match status" value="1"/>
</dbReference>
<evidence type="ECO:0000259" key="2">
    <source>
        <dbReference type="PROSITE" id="PS50127"/>
    </source>
</evidence>
<evidence type="ECO:0000313" key="4">
    <source>
        <dbReference type="Proteomes" id="UP000054350"/>
    </source>
</evidence>
<reference evidence="3 4" key="1">
    <citation type="submission" date="2009-11" db="EMBL/GenBank/DDBJ databases">
        <title>Annotation of Allomyces macrogynus ATCC 38327.</title>
        <authorList>
            <consortium name="The Broad Institute Genome Sequencing Platform"/>
            <person name="Russ C."/>
            <person name="Cuomo C."/>
            <person name="Burger G."/>
            <person name="Gray M.W."/>
            <person name="Holland P.W.H."/>
            <person name="King N."/>
            <person name="Lang F.B.F."/>
            <person name="Roger A.J."/>
            <person name="Ruiz-Trillo I."/>
            <person name="Young S.K."/>
            <person name="Zeng Q."/>
            <person name="Gargeya S."/>
            <person name="Fitzgerald M."/>
            <person name="Haas B."/>
            <person name="Abouelleil A."/>
            <person name="Alvarado L."/>
            <person name="Arachchi H.M."/>
            <person name="Berlin A."/>
            <person name="Chapman S.B."/>
            <person name="Gearin G."/>
            <person name="Goldberg J."/>
            <person name="Griggs A."/>
            <person name="Gujja S."/>
            <person name="Hansen M."/>
            <person name="Heiman D."/>
            <person name="Howarth C."/>
            <person name="Larimer J."/>
            <person name="Lui A."/>
            <person name="MacDonald P.J.P."/>
            <person name="McCowen C."/>
            <person name="Montmayeur A."/>
            <person name="Murphy C."/>
            <person name="Neiman D."/>
            <person name="Pearson M."/>
            <person name="Priest M."/>
            <person name="Roberts A."/>
            <person name="Saif S."/>
            <person name="Shea T."/>
            <person name="Sisk P."/>
            <person name="Stolte C."/>
            <person name="Sykes S."/>
            <person name="Wortman J."/>
            <person name="Nusbaum C."/>
            <person name="Birren B."/>
        </authorList>
    </citation>
    <scope>NUCLEOTIDE SEQUENCE [LARGE SCALE GENOMIC DNA]</scope>
    <source>
        <strain evidence="3 4">ATCC 38327</strain>
    </source>
</reference>
<reference evidence="4" key="2">
    <citation type="submission" date="2009-11" db="EMBL/GenBank/DDBJ databases">
        <title>The Genome Sequence of Allomyces macrogynus strain ATCC 38327.</title>
        <authorList>
            <consortium name="The Broad Institute Genome Sequencing Platform"/>
            <person name="Russ C."/>
            <person name="Cuomo C."/>
            <person name="Shea T."/>
            <person name="Young S.K."/>
            <person name="Zeng Q."/>
            <person name="Koehrsen M."/>
            <person name="Haas B."/>
            <person name="Borodovsky M."/>
            <person name="Guigo R."/>
            <person name="Alvarado L."/>
            <person name="Berlin A."/>
            <person name="Borenstein D."/>
            <person name="Chen Z."/>
            <person name="Engels R."/>
            <person name="Freedman E."/>
            <person name="Gellesch M."/>
            <person name="Goldberg J."/>
            <person name="Griggs A."/>
            <person name="Gujja S."/>
            <person name="Heiman D."/>
            <person name="Hepburn T."/>
            <person name="Howarth C."/>
            <person name="Jen D."/>
            <person name="Larson L."/>
            <person name="Lewis B."/>
            <person name="Mehta T."/>
            <person name="Park D."/>
            <person name="Pearson M."/>
            <person name="Roberts A."/>
            <person name="Saif S."/>
            <person name="Shenoy N."/>
            <person name="Sisk P."/>
            <person name="Stolte C."/>
            <person name="Sykes S."/>
            <person name="Walk T."/>
            <person name="White J."/>
            <person name="Yandava C."/>
            <person name="Burger G."/>
            <person name="Gray M.W."/>
            <person name="Holland P.W.H."/>
            <person name="King N."/>
            <person name="Lang F.B.F."/>
            <person name="Roger A.J."/>
            <person name="Ruiz-Trillo I."/>
            <person name="Lander E."/>
            <person name="Nusbaum C."/>
        </authorList>
    </citation>
    <scope>NUCLEOTIDE SEQUENCE [LARGE SCALE GENOMIC DNA]</scope>
    <source>
        <strain evidence="4">ATCC 38327</strain>
    </source>
</reference>
<dbReference type="InterPro" id="IPR016135">
    <property type="entry name" value="UBQ-conjugating_enzyme/RWD"/>
</dbReference>
<dbReference type="InterPro" id="IPR000608">
    <property type="entry name" value="UBC"/>
</dbReference>
<name>A0A0L0RXM3_ALLM3</name>
<dbReference type="Proteomes" id="UP000054350">
    <property type="component" value="Unassembled WGS sequence"/>
</dbReference>
<dbReference type="Gene3D" id="3.10.110.10">
    <property type="entry name" value="Ubiquitin Conjugating Enzyme"/>
    <property type="match status" value="1"/>
</dbReference>
<gene>
    <name evidence="3" type="ORF">AMAG_00840</name>
</gene>
<accession>A0A0L0RXM3</accession>
<dbReference type="FunFam" id="3.10.110.10:FF:000072">
    <property type="entry name" value="Ubiquitin-conjugating enzyme E2 W"/>
    <property type="match status" value="1"/>
</dbReference>